<feature type="compositionally biased region" description="Pro residues" evidence="2">
    <location>
        <begin position="94"/>
        <end position="106"/>
    </location>
</feature>
<feature type="domain" description="RNA-binding S4" evidence="3">
    <location>
        <begin position="11"/>
        <end position="72"/>
    </location>
</feature>
<evidence type="ECO:0000259" key="3">
    <source>
        <dbReference type="SMART" id="SM00363"/>
    </source>
</evidence>
<dbReference type="AlphaFoldDB" id="A0A1P8UWZ2"/>
<dbReference type="RefSeq" id="WP_076702942.1">
    <property type="nucleotide sequence ID" value="NZ_CP015093.1"/>
</dbReference>
<dbReference type="Proteomes" id="UP000187059">
    <property type="component" value="Chromosome"/>
</dbReference>
<dbReference type="EMBL" id="CP015093">
    <property type="protein sequence ID" value="APZ53919.1"/>
    <property type="molecule type" value="Genomic_DNA"/>
</dbReference>
<gene>
    <name evidence="4" type="ORF">Ga0080574_TMP3585</name>
</gene>
<reference evidence="4 5" key="1">
    <citation type="submission" date="2016-04" db="EMBL/GenBank/DDBJ databases">
        <title>Deep-sea bacteria in the southern Pacific.</title>
        <authorList>
            <person name="Tang K."/>
        </authorList>
    </citation>
    <scope>NUCLEOTIDE SEQUENCE [LARGE SCALE GENOMIC DNA]</scope>
    <source>
        <strain evidence="4 5">JLT2014</strain>
    </source>
</reference>
<name>A0A1P8UWZ2_9RHOB</name>
<dbReference type="InterPro" id="IPR036986">
    <property type="entry name" value="S4_RNA-bd_sf"/>
</dbReference>
<dbReference type="KEGG" id="paby:Ga0080574_TMP3585"/>
<dbReference type="STRING" id="1250539.Ga0080574_TMP3585"/>
<evidence type="ECO:0000313" key="5">
    <source>
        <dbReference type="Proteomes" id="UP000187059"/>
    </source>
</evidence>
<protein>
    <submittedName>
        <fullName evidence="4">Heat shock protein Hsp15</fullName>
    </submittedName>
</protein>
<dbReference type="SMART" id="SM00363">
    <property type="entry name" value="S4"/>
    <property type="match status" value="1"/>
</dbReference>
<feature type="region of interest" description="Disordered" evidence="2">
    <location>
        <begin position="81"/>
        <end position="130"/>
    </location>
</feature>
<dbReference type="Pfam" id="PF01479">
    <property type="entry name" value="S4"/>
    <property type="match status" value="1"/>
</dbReference>
<dbReference type="SUPFAM" id="SSF55174">
    <property type="entry name" value="Alpha-L RNA-binding motif"/>
    <property type="match status" value="1"/>
</dbReference>
<keyword evidence="5" id="KW-1185">Reference proteome</keyword>
<proteinExistence type="predicted"/>
<dbReference type="OrthoDB" id="9797176at2"/>
<accession>A0A1P8UWZ2</accession>
<organism evidence="4 5">
    <name type="scientific">Salipiger abyssi</name>
    <dbReference type="NCBI Taxonomy" id="1250539"/>
    <lineage>
        <taxon>Bacteria</taxon>
        <taxon>Pseudomonadati</taxon>
        <taxon>Pseudomonadota</taxon>
        <taxon>Alphaproteobacteria</taxon>
        <taxon>Rhodobacterales</taxon>
        <taxon>Roseobacteraceae</taxon>
        <taxon>Salipiger</taxon>
    </lineage>
</organism>
<dbReference type="PROSITE" id="PS50889">
    <property type="entry name" value="S4"/>
    <property type="match status" value="1"/>
</dbReference>
<dbReference type="CDD" id="cd00165">
    <property type="entry name" value="S4"/>
    <property type="match status" value="1"/>
</dbReference>
<sequence>MADAPAVPAKLRIDKWLWQARFFKTRSLAAKAVSGGLRVNGLGVSKPAFAVGPGDVLTFAQGRVVRVIRVVALGTRRGPAPEAQALYDDLDPPAARPPQPVEPPAPRYEGGGRPTKRDRRALDARRDMLE</sequence>
<keyword evidence="1" id="KW-0694">RNA-binding</keyword>
<dbReference type="InterPro" id="IPR002942">
    <property type="entry name" value="S4_RNA-bd"/>
</dbReference>
<keyword evidence="4" id="KW-0346">Stress response</keyword>
<feature type="compositionally biased region" description="Basic and acidic residues" evidence="2">
    <location>
        <begin position="120"/>
        <end position="130"/>
    </location>
</feature>
<evidence type="ECO:0000313" key="4">
    <source>
        <dbReference type="EMBL" id="APZ53919.1"/>
    </source>
</evidence>
<dbReference type="Gene3D" id="3.10.290.10">
    <property type="entry name" value="RNA-binding S4 domain"/>
    <property type="match status" value="1"/>
</dbReference>
<evidence type="ECO:0000256" key="2">
    <source>
        <dbReference type="SAM" id="MobiDB-lite"/>
    </source>
</evidence>
<evidence type="ECO:0000256" key="1">
    <source>
        <dbReference type="PROSITE-ProRule" id="PRU00182"/>
    </source>
</evidence>
<dbReference type="GO" id="GO:0003723">
    <property type="term" value="F:RNA binding"/>
    <property type="evidence" value="ECO:0007669"/>
    <property type="project" value="UniProtKB-KW"/>
</dbReference>